<proteinExistence type="predicted"/>
<gene>
    <name evidence="2" type="ORF">SAMN04488063_1265</name>
</gene>
<feature type="region of interest" description="Disordered" evidence="1">
    <location>
        <begin position="104"/>
        <end position="125"/>
    </location>
</feature>
<accession>A0A1I2NUH1</accession>
<reference evidence="3" key="1">
    <citation type="submission" date="2016-10" db="EMBL/GenBank/DDBJ databases">
        <authorList>
            <person name="Varghese N."/>
            <person name="Submissions S."/>
        </authorList>
    </citation>
    <scope>NUCLEOTIDE SEQUENCE [LARGE SCALE GENOMIC DNA]</scope>
    <source>
        <strain evidence="3">CGMCC 1.7739</strain>
    </source>
</reference>
<sequence>MLVAALALAVLFVSLALLLNTVIYTGNLATRSVGGDSDAVAGYRTAATDAADTSLRDANAHENRNYSELGTAFDAAMRDWDAAASRHRAVANTVTELNVTAKTNGTRLRQDDASRSFRNKTPSENWSVAEGVGGYRDFTMTVDRSELTNISATDTTDDPTDLGTAEVFHLTLAADGGTEYTAFVGQGKGSNVSVVVFENATRTATCTAPASGGTVTIDFSNGTVGGTDCDALTFEDDIDDSFTLRYDDGDDVAGTYSLVVDTPYGEHAEDFEADSSGSPYRTRALYGAELELVYRTPSTHYEATVVVPNA</sequence>
<evidence type="ECO:0000256" key="1">
    <source>
        <dbReference type="SAM" id="MobiDB-lite"/>
    </source>
</evidence>
<dbReference type="EMBL" id="FOOQ01000001">
    <property type="protein sequence ID" value="SFG05066.1"/>
    <property type="molecule type" value="Genomic_DNA"/>
</dbReference>
<protein>
    <submittedName>
        <fullName evidence="2">Uncharacterized protein</fullName>
    </submittedName>
</protein>
<keyword evidence="3" id="KW-1185">Reference proteome</keyword>
<dbReference type="Proteomes" id="UP000198876">
    <property type="component" value="Unassembled WGS sequence"/>
</dbReference>
<organism evidence="2 3">
    <name type="scientific">Halopelagius inordinatus</name>
    <dbReference type="NCBI Taxonomy" id="553467"/>
    <lineage>
        <taxon>Archaea</taxon>
        <taxon>Methanobacteriati</taxon>
        <taxon>Methanobacteriota</taxon>
        <taxon>Stenosarchaea group</taxon>
        <taxon>Halobacteria</taxon>
        <taxon>Halobacteriales</taxon>
        <taxon>Haloferacaceae</taxon>
    </lineage>
</organism>
<dbReference type="STRING" id="553467.SAMN04488063_1265"/>
<name>A0A1I2NUH1_9EURY</name>
<evidence type="ECO:0000313" key="3">
    <source>
        <dbReference type="Proteomes" id="UP000198876"/>
    </source>
</evidence>
<evidence type="ECO:0000313" key="2">
    <source>
        <dbReference type="EMBL" id="SFG05066.1"/>
    </source>
</evidence>
<dbReference type="AlphaFoldDB" id="A0A1I2NUH1"/>